<reference evidence="2 3" key="1">
    <citation type="submission" date="2022-03" db="EMBL/GenBank/DDBJ databases">
        <title>Luteimonas soily sp. nov., a novel bacterium isolated from the soil.</title>
        <authorList>
            <person name="Zhang X."/>
        </authorList>
    </citation>
    <scope>NUCLEOTIDE SEQUENCE [LARGE SCALE GENOMIC DNA]</scope>
    <source>
        <strain evidence="2 3">50</strain>
    </source>
</reference>
<protein>
    <submittedName>
        <fullName evidence="2">DUF3426 domain-containing protein</fullName>
    </submittedName>
</protein>
<dbReference type="EMBL" id="JALGCL010000001">
    <property type="protein sequence ID" value="MCJ0825621.1"/>
    <property type="molecule type" value="Genomic_DNA"/>
</dbReference>
<keyword evidence="1" id="KW-0732">Signal</keyword>
<feature type="chain" id="PRO_5047253654" evidence="1">
    <location>
        <begin position="23"/>
        <end position="152"/>
    </location>
</feature>
<dbReference type="RefSeq" id="WP_243320112.1">
    <property type="nucleotide sequence ID" value="NZ_JALGCL010000001.1"/>
</dbReference>
<organism evidence="2 3">
    <name type="scientific">Cognatiluteimonas sedimenti</name>
    <dbReference type="NCBI Taxonomy" id="2927791"/>
    <lineage>
        <taxon>Bacteria</taxon>
        <taxon>Pseudomonadati</taxon>
        <taxon>Pseudomonadota</taxon>
        <taxon>Gammaproteobacteria</taxon>
        <taxon>Lysobacterales</taxon>
        <taxon>Lysobacteraceae</taxon>
        <taxon>Cognatiluteimonas</taxon>
    </lineage>
</organism>
<evidence type="ECO:0000313" key="2">
    <source>
        <dbReference type="EMBL" id="MCJ0825621.1"/>
    </source>
</evidence>
<gene>
    <name evidence="2" type="ORF">MQC88_06565</name>
</gene>
<evidence type="ECO:0000256" key="1">
    <source>
        <dbReference type="SAM" id="SignalP"/>
    </source>
</evidence>
<comment type="caution">
    <text evidence="2">The sequence shown here is derived from an EMBL/GenBank/DDBJ whole genome shotgun (WGS) entry which is preliminary data.</text>
</comment>
<sequence>MWRKPAAIAALALLLALQLVLADRAQLAASARWRPLVATLCGAFRCSVPPWREPAAIALLHRDVRPHPTLPGVLHVSATFRNDARWPQPWPALLLTLSDVDGRSVGARAFVPREYLDGAPTHGGLASGQSATVAMDIIEPAPRIVAFTFDFQ</sequence>
<dbReference type="Pfam" id="PF11906">
    <property type="entry name" value="DUF3426"/>
    <property type="match status" value="1"/>
</dbReference>
<dbReference type="InterPro" id="IPR021834">
    <property type="entry name" value="DUF3426"/>
</dbReference>
<keyword evidence="3" id="KW-1185">Reference proteome</keyword>
<dbReference type="Proteomes" id="UP001165423">
    <property type="component" value="Unassembled WGS sequence"/>
</dbReference>
<evidence type="ECO:0000313" key="3">
    <source>
        <dbReference type="Proteomes" id="UP001165423"/>
    </source>
</evidence>
<accession>A0ABT0A3T1</accession>
<name>A0ABT0A3T1_9GAMM</name>
<feature type="signal peptide" evidence="1">
    <location>
        <begin position="1"/>
        <end position="22"/>
    </location>
</feature>
<proteinExistence type="predicted"/>